<evidence type="ECO:0000256" key="4">
    <source>
        <dbReference type="ARBA" id="ARBA00023004"/>
    </source>
</evidence>
<dbReference type="InterPro" id="IPR051198">
    <property type="entry name" value="BchE-like"/>
</dbReference>
<name>A0A246ISA7_9BURK</name>
<dbReference type="PANTHER" id="PTHR43409">
    <property type="entry name" value="ANAEROBIC MAGNESIUM-PROTOPORPHYRIN IX MONOMETHYL ESTER CYCLASE-RELATED"/>
    <property type="match status" value="1"/>
</dbReference>
<dbReference type="EMBL" id="NIOF01000027">
    <property type="protein sequence ID" value="OWQ83045.1"/>
    <property type="molecule type" value="Genomic_DNA"/>
</dbReference>
<evidence type="ECO:0000313" key="7">
    <source>
        <dbReference type="Proteomes" id="UP000197468"/>
    </source>
</evidence>
<gene>
    <name evidence="6" type="ORF">CDN99_27485</name>
</gene>
<dbReference type="AlphaFoldDB" id="A0A246ISA7"/>
<protein>
    <submittedName>
        <fullName evidence="6">Radical SAM protein</fullName>
    </submittedName>
</protein>
<dbReference type="GO" id="GO:0046872">
    <property type="term" value="F:metal ion binding"/>
    <property type="evidence" value="ECO:0007669"/>
    <property type="project" value="UniProtKB-KW"/>
</dbReference>
<evidence type="ECO:0000256" key="3">
    <source>
        <dbReference type="ARBA" id="ARBA00022723"/>
    </source>
</evidence>
<keyword evidence="4" id="KW-0408">Iron</keyword>
<evidence type="ECO:0000256" key="1">
    <source>
        <dbReference type="ARBA" id="ARBA00001966"/>
    </source>
</evidence>
<comment type="cofactor">
    <cofactor evidence="1">
        <name>[4Fe-4S] cluster</name>
        <dbReference type="ChEBI" id="CHEBI:49883"/>
    </cofactor>
</comment>
<dbReference type="GO" id="GO:0051536">
    <property type="term" value="F:iron-sulfur cluster binding"/>
    <property type="evidence" value="ECO:0007669"/>
    <property type="project" value="UniProtKB-KW"/>
</dbReference>
<dbReference type="SUPFAM" id="SSF102114">
    <property type="entry name" value="Radical SAM enzymes"/>
    <property type="match status" value="1"/>
</dbReference>
<keyword evidence="2" id="KW-0949">S-adenosyl-L-methionine</keyword>
<dbReference type="RefSeq" id="WP_088388823.1">
    <property type="nucleotide sequence ID" value="NZ_NIOF01000027.1"/>
</dbReference>
<keyword evidence="3" id="KW-0479">Metal-binding</keyword>
<comment type="caution">
    <text evidence="6">The sequence shown here is derived from an EMBL/GenBank/DDBJ whole genome shotgun (WGS) entry which is preliminary data.</text>
</comment>
<dbReference type="OrthoDB" id="9801424at2"/>
<organism evidence="6 7">
    <name type="scientific">Roseateles aquatilis</name>
    <dbReference type="NCBI Taxonomy" id="431061"/>
    <lineage>
        <taxon>Bacteria</taxon>
        <taxon>Pseudomonadati</taxon>
        <taxon>Pseudomonadota</taxon>
        <taxon>Betaproteobacteria</taxon>
        <taxon>Burkholderiales</taxon>
        <taxon>Sphaerotilaceae</taxon>
        <taxon>Roseateles</taxon>
    </lineage>
</organism>
<sequence length="528" mass="60618">MPNKNILLIEPGYKNKYPPLGLMKLAAYHGPHGKRDNVKFIKGEVDRSVLEMNWDRIYVTTLFSFEWKEISKSINFAMECARGNATKVFVGGIAASLMHEQFIAEAGWRGIRFIKGLLSESPAVSLQLDEFEEELYSDDQHGTPIEDLVPDYSILEHIRGQYSYPVHDAYFTYASRGCVRKCHFCGVPKLEGAQRDAQSITGLVRAIDDLYGPRRDLMLMDNNVVASANYRNIIAEIRDLGFTPGAKLSRPGKVPVQRRVDFNQGVDARILCKDKMYLQEMATICLKPLRIAFDHIGTRKPYQQAIEYAHEANLRELSNYMLYNFKDTPEDLYQRMRLNIDLNERLNIRIFSFPMRYQPTDLKDRTHVGDNWNKYYLRSMQIILQATHGIVSGSPDFFKTAFGETEESFEALLLRPQHYLFNRFWYDKYDGRPELDVFLKLFAKLSPSAKAELIRLLSSTGPSSFHTLASEATDRSVKDILPFYSPPSKQAEAEIWRQMKQRNLASAMAVEEIPEDELVEDAGLAEIV</sequence>
<dbReference type="InterPro" id="IPR058240">
    <property type="entry name" value="rSAM_sf"/>
</dbReference>
<proteinExistence type="predicted"/>
<evidence type="ECO:0000313" key="6">
    <source>
        <dbReference type="EMBL" id="OWQ83045.1"/>
    </source>
</evidence>
<dbReference type="Proteomes" id="UP000197468">
    <property type="component" value="Unassembled WGS sequence"/>
</dbReference>
<reference evidence="6 7" key="1">
    <citation type="journal article" date="2008" name="Int. J. Syst. Evol. Microbiol.">
        <title>Description of Roseateles aquatilis sp. nov. and Roseateles terrae sp. nov., in the class Betaproteobacteria, and emended description of the genus Roseateles.</title>
        <authorList>
            <person name="Gomila M."/>
            <person name="Bowien B."/>
            <person name="Falsen E."/>
            <person name="Moore E.R."/>
            <person name="Lalucat J."/>
        </authorList>
    </citation>
    <scope>NUCLEOTIDE SEQUENCE [LARGE SCALE GENOMIC DNA]</scope>
    <source>
        <strain evidence="6 7">CCUG 48205</strain>
    </source>
</reference>
<evidence type="ECO:0000256" key="5">
    <source>
        <dbReference type="ARBA" id="ARBA00023014"/>
    </source>
</evidence>
<evidence type="ECO:0000256" key="2">
    <source>
        <dbReference type="ARBA" id="ARBA00022691"/>
    </source>
</evidence>
<keyword evidence="5" id="KW-0411">Iron-sulfur</keyword>
<accession>A0A246ISA7</accession>
<keyword evidence="7" id="KW-1185">Reference proteome</keyword>